<reference evidence="1 2" key="1">
    <citation type="submission" date="2017-06" db="EMBL/GenBank/DDBJ databases">
        <title>Cmopartive genomic analysis of Ambrosia Fusariam Clade fungi.</title>
        <authorList>
            <person name="Stajich J.E."/>
            <person name="Carrillo J."/>
            <person name="Kijimoto T."/>
            <person name="Eskalen A."/>
            <person name="O'Donnell K."/>
            <person name="Kasson M."/>
        </authorList>
    </citation>
    <scope>NUCLEOTIDE SEQUENCE [LARGE SCALE GENOMIC DNA]</scope>
    <source>
        <strain evidence="1 2">NRRL 20438</strain>
    </source>
</reference>
<name>A0A428UNM4_9HYPO</name>
<sequence length="296" mass="33272">MASDLSIECHYPGGQTVSNVEIDTWELKASRRALLNLKTLLYGQPMLDLLKTQIEQADAFYKQLVLDSNGEYKESRIDLKAKNFKSSYFMEWQKQLAEVMKSEEVKRDFFLKSVATAHPEHYAMPPYPAGIIETIGEHLARVQVRPDLPVPDFVKASGDPSYVGIPVTGLLDDGTVLFYVLHEFRDAKDGSGCDIILRLLFPAAAPQVLFDEHAQHLAIEFRAFITEAYNKFITPSYHVDTAEEETTLSTTISGYDFSASFFIGPFRRAVFSNDDAELGFVQDVVQGGILLLAWRS</sequence>
<evidence type="ECO:0000313" key="1">
    <source>
        <dbReference type="EMBL" id="RSM15792.1"/>
    </source>
</evidence>
<organism evidence="1 2">
    <name type="scientific">Fusarium ambrosium</name>
    <dbReference type="NCBI Taxonomy" id="131363"/>
    <lineage>
        <taxon>Eukaryota</taxon>
        <taxon>Fungi</taxon>
        <taxon>Dikarya</taxon>
        <taxon>Ascomycota</taxon>
        <taxon>Pezizomycotina</taxon>
        <taxon>Sordariomycetes</taxon>
        <taxon>Hypocreomycetidae</taxon>
        <taxon>Hypocreales</taxon>
        <taxon>Nectriaceae</taxon>
        <taxon>Fusarium</taxon>
        <taxon>Fusarium solani species complex</taxon>
    </lineage>
</organism>
<dbReference type="AlphaFoldDB" id="A0A428UNM4"/>
<accession>A0A428UNM4</accession>
<protein>
    <submittedName>
        <fullName evidence="1">Uncharacterized protein</fullName>
    </submittedName>
</protein>
<evidence type="ECO:0000313" key="2">
    <source>
        <dbReference type="Proteomes" id="UP000288429"/>
    </source>
</evidence>
<proteinExistence type="predicted"/>
<dbReference type="Proteomes" id="UP000288429">
    <property type="component" value="Unassembled WGS sequence"/>
</dbReference>
<gene>
    <name evidence="1" type="ORF">CDV31_004893</name>
</gene>
<dbReference type="EMBL" id="NIZV01000048">
    <property type="protein sequence ID" value="RSM15792.1"/>
    <property type="molecule type" value="Genomic_DNA"/>
</dbReference>
<comment type="caution">
    <text evidence="1">The sequence shown here is derived from an EMBL/GenBank/DDBJ whole genome shotgun (WGS) entry which is preliminary data.</text>
</comment>
<keyword evidence="2" id="KW-1185">Reference proteome</keyword>